<organism evidence="16 17">
    <name type="scientific">Cyclotella atomus</name>
    <dbReference type="NCBI Taxonomy" id="382360"/>
    <lineage>
        <taxon>Eukaryota</taxon>
        <taxon>Sar</taxon>
        <taxon>Stramenopiles</taxon>
        <taxon>Ochrophyta</taxon>
        <taxon>Bacillariophyta</taxon>
        <taxon>Coscinodiscophyceae</taxon>
        <taxon>Thalassiosirophycidae</taxon>
        <taxon>Stephanodiscales</taxon>
        <taxon>Stephanodiscaceae</taxon>
        <taxon>Cyclotella</taxon>
    </lineage>
</organism>
<gene>
    <name evidence="16" type="ORF">ACHAWO_009048</name>
</gene>
<evidence type="ECO:0000256" key="1">
    <source>
        <dbReference type="ARBA" id="ARBA00004389"/>
    </source>
</evidence>
<keyword evidence="5" id="KW-0328">Glycosyltransferase</keyword>
<keyword evidence="8" id="KW-0256">Endoplasmic reticulum</keyword>
<dbReference type="InterPro" id="IPR035518">
    <property type="entry name" value="DPG_synthase"/>
</dbReference>
<keyword evidence="11 13" id="KW-0472">Membrane</keyword>
<dbReference type="InterPro" id="IPR029044">
    <property type="entry name" value="Nucleotide-diphossugar_trans"/>
</dbReference>
<dbReference type="Pfam" id="PF00535">
    <property type="entry name" value="Glycos_transf_2"/>
    <property type="match status" value="1"/>
</dbReference>
<comment type="catalytic activity">
    <reaction evidence="12">
        <text>a di-trans,poly-cis-dolichyl phosphate + UDP-alpha-D-glucose = a di-trans,poly-cis-dolichyl beta-D-glucosyl phosphate + UDP</text>
        <dbReference type="Rhea" id="RHEA:15401"/>
        <dbReference type="Rhea" id="RHEA-COMP:19498"/>
        <dbReference type="Rhea" id="RHEA-COMP:19502"/>
        <dbReference type="ChEBI" id="CHEBI:57525"/>
        <dbReference type="ChEBI" id="CHEBI:57683"/>
        <dbReference type="ChEBI" id="CHEBI:58223"/>
        <dbReference type="ChEBI" id="CHEBI:58885"/>
        <dbReference type="EC" id="2.4.1.117"/>
    </reaction>
    <physiologicalReaction direction="left-to-right" evidence="12">
        <dbReference type="Rhea" id="RHEA:15402"/>
    </physiologicalReaction>
</comment>
<feature type="transmembrane region" description="Helical" evidence="13">
    <location>
        <begin position="57"/>
        <end position="75"/>
    </location>
</feature>
<feature type="chain" id="PRO_5044809489" description="dolichyl-phosphate beta-glucosyltransferase" evidence="14">
    <location>
        <begin position="16"/>
        <end position="342"/>
    </location>
</feature>
<dbReference type="InterPro" id="IPR001173">
    <property type="entry name" value="Glyco_trans_2-like"/>
</dbReference>
<dbReference type="Gene3D" id="3.90.550.10">
    <property type="entry name" value="Spore Coat Polysaccharide Biosynthesis Protein SpsA, Chain A"/>
    <property type="match status" value="1"/>
</dbReference>
<evidence type="ECO:0000256" key="12">
    <source>
        <dbReference type="ARBA" id="ARBA00045097"/>
    </source>
</evidence>
<evidence type="ECO:0000256" key="13">
    <source>
        <dbReference type="SAM" id="Phobius"/>
    </source>
</evidence>
<evidence type="ECO:0000259" key="15">
    <source>
        <dbReference type="Pfam" id="PF00535"/>
    </source>
</evidence>
<evidence type="ECO:0000256" key="6">
    <source>
        <dbReference type="ARBA" id="ARBA00022679"/>
    </source>
</evidence>
<evidence type="ECO:0000256" key="8">
    <source>
        <dbReference type="ARBA" id="ARBA00022824"/>
    </source>
</evidence>
<feature type="signal peptide" evidence="14">
    <location>
        <begin position="1"/>
        <end position="15"/>
    </location>
</feature>
<dbReference type="GO" id="GO:0004581">
    <property type="term" value="F:dolichyl-phosphate beta-glucosyltransferase activity"/>
    <property type="evidence" value="ECO:0007669"/>
    <property type="project" value="UniProtKB-EC"/>
</dbReference>
<evidence type="ECO:0000256" key="9">
    <source>
        <dbReference type="ARBA" id="ARBA00022968"/>
    </source>
</evidence>
<evidence type="ECO:0000256" key="5">
    <source>
        <dbReference type="ARBA" id="ARBA00022676"/>
    </source>
</evidence>
<dbReference type="AlphaFoldDB" id="A0ABD3QZR7"/>
<comment type="similarity">
    <text evidence="3">Belongs to the glycosyltransferase 2 family.</text>
</comment>
<keyword evidence="17" id="KW-1185">Reference proteome</keyword>
<dbReference type="CDD" id="cd04188">
    <property type="entry name" value="DPG_synthase"/>
    <property type="match status" value="1"/>
</dbReference>
<protein>
    <recommendedName>
        <fullName evidence="4">dolichyl-phosphate beta-glucosyltransferase</fullName>
        <ecNumber evidence="4">2.4.1.117</ecNumber>
    </recommendedName>
</protein>
<evidence type="ECO:0000256" key="2">
    <source>
        <dbReference type="ARBA" id="ARBA00004922"/>
    </source>
</evidence>
<comment type="subcellular location">
    <subcellularLocation>
        <location evidence="1">Endoplasmic reticulum membrane</location>
        <topology evidence="1">Single-pass membrane protein</topology>
    </subcellularLocation>
</comment>
<reference evidence="16 17" key="1">
    <citation type="submission" date="2024-10" db="EMBL/GenBank/DDBJ databases">
        <title>Updated reference genomes for cyclostephanoid diatoms.</title>
        <authorList>
            <person name="Roberts W.R."/>
            <person name="Alverson A.J."/>
        </authorList>
    </citation>
    <scope>NUCLEOTIDE SEQUENCE [LARGE SCALE GENOMIC DNA]</scope>
    <source>
        <strain evidence="16 17">AJA010-31</strain>
    </source>
</reference>
<evidence type="ECO:0000256" key="10">
    <source>
        <dbReference type="ARBA" id="ARBA00022989"/>
    </source>
</evidence>
<dbReference type="EC" id="2.4.1.117" evidence="4"/>
<keyword evidence="14" id="KW-0732">Signal</keyword>
<feature type="domain" description="Glycosyltransferase 2-like" evidence="15">
    <location>
        <begin position="69"/>
        <end position="184"/>
    </location>
</feature>
<feature type="transmembrane region" description="Helical" evidence="13">
    <location>
        <begin position="25"/>
        <end position="45"/>
    </location>
</feature>
<comment type="pathway">
    <text evidence="2">Protein modification; protein glycosylation.</text>
</comment>
<keyword evidence="6" id="KW-0808">Transferase</keyword>
<evidence type="ECO:0000256" key="7">
    <source>
        <dbReference type="ARBA" id="ARBA00022692"/>
    </source>
</evidence>
<accession>A0ABD3QZR7</accession>
<name>A0ABD3QZR7_9STRA</name>
<evidence type="ECO:0000256" key="11">
    <source>
        <dbReference type="ARBA" id="ARBA00023136"/>
    </source>
</evidence>
<dbReference type="Proteomes" id="UP001530400">
    <property type="component" value="Unassembled WGS sequence"/>
</dbReference>
<evidence type="ECO:0000256" key="3">
    <source>
        <dbReference type="ARBA" id="ARBA00006739"/>
    </source>
</evidence>
<keyword evidence="10 13" id="KW-1133">Transmembrane helix</keyword>
<dbReference type="EMBL" id="JALLPJ020000009">
    <property type="protein sequence ID" value="KAL3805246.1"/>
    <property type="molecule type" value="Genomic_DNA"/>
</dbReference>
<keyword evidence="7 13" id="KW-0812">Transmembrane</keyword>
<evidence type="ECO:0000256" key="14">
    <source>
        <dbReference type="SAM" id="SignalP"/>
    </source>
</evidence>
<keyword evidence="9" id="KW-0735">Signal-anchor</keyword>
<dbReference type="PANTHER" id="PTHR10859">
    <property type="entry name" value="GLYCOSYL TRANSFERASE"/>
    <property type="match status" value="1"/>
</dbReference>
<comment type="caution">
    <text evidence="16">The sequence shown here is derived from an EMBL/GenBank/DDBJ whole genome shotgun (WGS) entry which is preliminary data.</text>
</comment>
<dbReference type="PANTHER" id="PTHR10859:SF91">
    <property type="entry name" value="DOLICHYL-PHOSPHATE BETA-GLUCOSYLTRANSFERASE"/>
    <property type="match status" value="1"/>
</dbReference>
<evidence type="ECO:0000256" key="4">
    <source>
        <dbReference type="ARBA" id="ARBA00012583"/>
    </source>
</evidence>
<dbReference type="GO" id="GO:0005789">
    <property type="term" value="C:endoplasmic reticulum membrane"/>
    <property type="evidence" value="ECO:0007669"/>
    <property type="project" value="UniProtKB-SubCell"/>
</dbReference>
<evidence type="ECO:0000313" key="16">
    <source>
        <dbReference type="EMBL" id="KAL3805246.1"/>
    </source>
</evidence>
<proteinExistence type="inferred from homology"/>
<evidence type="ECO:0000313" key="17">
    <source>
        <dbReference type="Proteomes" id="UP001530400"/>
    </source>
</evidence>
<dbReference type="SUPFAM" id="SSF53448">
    <property type="entry name" value="Nucleotide-diphospho-sugar transferases"/>
    <property type="match status" value="1"/>
</dbReference>
<sequence>MRLLSIVLVVQPCSSHVLSLEPPSTVQITFLFSVAILIALCYVFYPAYKSIEGSLSCNVVVLTGGNTLSLIIPAYNEEERLPVMMKATLDYLMSSRNMLSELFNKILGASKGGALKYELVVVDDGSKDNTIGVVKEYAKKVTGDTIKLVSMARNSGKGAAVMTGMLHSSGQLCLMIDADGATDITDGLVKVMKEMEVILQPLNNNSLPAAAVFGSRAHLEESSGATRSKVRTFLMHAFHFFVKNLCSAQIKDTQCGFKLFTRPAVVKLFSNLHLRRWAFDTEIVVIAEKLNIPLGEVAVVWHEVDGSKLDGSKLQLALVSLGMLRDMICVRACYFLNIWKLK</sequence>